<feature type="chain" id="PRO_5025404048" description="Secreted protein" evidence="1">
    <location>
        <begin position="34"/>
        <end position="105"/>
    </location>
</feature>
<evidence type="ECO:0000256" key="1">
    <source>
        <dbReference type="SAM" id="SignalP"/>
    </source>
</evidence>
<keyword evidence="3" id="KW-1185">Reference proteome</keyword>
<dbReference type="EMBL" id="QXFT01001623">
    <property type="protein sequence ID" value="KAE9314043.1"/>
    <property type="molecule type" value="Genomic_DNA"/>
</dbReference>
<gene>
    <name evidence="2" type="ORF">PR003_g19351</name>
</gene>
<evidence type="ECO:0000313" key="2">
    <source>
        <dbReference type="EMBL" id="KAE9314043.1"/>
    </source>
</evidence>
<dbReference type="AlphaFoldDB" id="A0A6A4DTL3"/>
<feature type="signal peptide" evidence="1">
    <location>
        <begin position="1"/>
        <end position="33"/>
    </location>
</feature>
<evidence type="ECO:0008006" key="4">
    <source>
        <dbReference type="Google" id="ProtNLM"/>
    </source>
</evidence>
<evidence type="ECO:0000313" key="3">
    <source>
        <dbReference type="Proteomes" id="UP000434957"/>
    </source>
</evidence>
<accession>A0A6A4DTL3</accession>
<reference evidence="2 3" key="1">
    <citation type="submission" date="2018-08" db="EMBL/GenBank/DDBJ databases">
        <title>Genomic investigation of the strawberry pathogen Phytophthora fragariae indicates pathogenicity is determined by transcriptional variation in three key races.</title>
        <authorList>
            <person name="Adams T.M."/>
            <person name="Armitage A.D."/>
            <person name="Sobczyk M.K."/>
            <person name="Bates H.J."/>
            <person name="Dunwell J.M."/>
            <person name="Nellist C.F."/>
            <person name="Harrison R.J."/>
        </authorList>
    </citation>
    <scope>NUCLEOTIDE SEQUENCE [LARGE SCALE GENOMIC DNA]</scope>
    <source>
        <strain evidence="2 3">SCRP333</strain>
    </source>
</reference>
<comment type="caution">
    <text evidence="2">The sequence shown here is derived from an EMBL/GenBank/DDBJ whole genome shotgun (WGS) entry which is preliminary data.</text>
</comment>
<proteinExistence type="predicted"/>
<keyword evidence="1" id="KW-0732">Signal</keyword>
<protein>
    <recommendedName>
        <fullName evidence="4">Secreted protein</fullName>
    </recommendedName>
</protein>
<organism evidence="2 3">
    <name type="scientific">Phytophthora rubi</name>
    <dbReference type="NCBI Taxonomy" id="129364"/>
    <lineage>
        <taxon>Eukaryota</taxon>
        <taxon>Sar</taxon>
        <taxon>Stramenopiles</taxon>
        <taxon>Oomycota</taxon>
        <taxon>Peronosporomycetes</taxon>
        <taxon>Peronosporales</taxon>
        <taxon>Peronosporaceae</taxon>
        <taxon>Phytophthora</taxon>
    </lineage>
</organism>
<dbReference type="Proteomes" id="UP000434957">
    <property type="component" value="Unassembled WGS sequence"/>
</dbReference>
<sequence>MLVSELGVCRLLLSSCCFGSLLAPLLQSHVTQAAIANGGGMNGSGGGGAYTGGEQPGLGPHPYSSGIGGGGECLPRGDPGYPRYIVARCCCCVEVLSCLLRQNAL</sequence>
<name>A0A6A4DTL3_9STRA</name>